<evidence type="ECO:0000256" key="3">
    <source>
        <dbReference type="SAM" id="SignalP"/>
    </source>
</evidence>
<dbReference type="CDD" id="cd00519">
    <property type="entry name" value="Lipase_3"/>
    <property type="match status" value="1"/>
</dbReference>
<feature type="domain" description="Fungal lipase-type" evidence="4">
    <location>
        <begin position="118"/>
        <end position="277"/>
    </location>
</feature>
<evidence type="ECO:0000256" key="2">
    <source>
        <dbReference type="ARBA" id="ARBA00022801"/>
    </source>
</evidence>
<evidence type="ECO:0000256" key="1">
    <source>
        <dbReference type="ARBA" id="ARBA00022729"/>
    </source>
</evidence>
<dbReference type="PANTHER" id="PTHR46640:SF1">
    <property type="entry name" value="FUNGAL LIPASE-LIKE DOMAIN-CONTAINING PROTEIN-RELATED"/>
    <property type="match status" value="1"/>
</dbReference>
<dbReference type="InterPro" id="IPR002921">
    <property type="entry name" value="Fungal_lipase-type"/>
</dbReference>
<dbReference type="Gene3D" id="3.40.50.1820">
    <property type="entry name" value="alpha/beta hydrolase"/>
    <property type="match status" value="1"/>
</dbReference>
<feature type="signal peptide" evidence="3">
    <location>
        <begin position="1"/>
        <end position="31"/>
    </location>
</feature>
<dbReference type="Pfam" id="PF01764">
    <property type="entry name" value="Lipase_3"/>
    <property type="match status" value="1"/>
</dbReference>
<evidence type="ECO:0000313" key="6">
    <source>
        <dbReference type="Proteomes" id="UP000078544"/>
    </source>
</evidence>
<feature type="chain" id="PRO_5007896254" evidence="3">
    <location>
        <begin position="32"/>
        <end position="375"/>
    </location>
</feature>
<dbReference type="InterPro" id="IPR029058">
    <property type="entry name" value="AB_hydrolase_fold"/>
</dbReference>
<sequence length="375" mass="40685">MLPKMRVATGLSANLVAFCLGMLAISQPVQAAAAPPVVVDSATMGWFHTFAQFASAAYCSKMGDGQASTSLCGSGACSARDDRPACRDLLDATTVFEFDENRSITGNIAVSKRRKLIVLSFRGTVTTSLRDLMSDVKFCYREPRLIGAVIGLVCSWLPSTAADYDDPVLPLCEDCYVHKGFWTAFAGIKHDMARVIGEQRKANPGYSVVATGHSLGAAVATIAGAYLRKSGINTDIYTYGSPRVGDAAFASFVSNQRGGKTYRITNKADPVTLIPTTYGGYAHTEPEYWFPDGLENSRSVKRCPGVLPLPEFLCTAQFWFNPNKLPDHDRLGYTRQIKACPTDQGRGDPGVITMADIELWGLLNNGTEPMEEEKF</sequence>
<accession>A0A168DFU1</accession>
<comment type="caution">
    <text evidence="5">The sequence shown here is derived from an EMBL/GenBank/DDBJ whole genome shotgun (WGS) entry which is preliminary data.</text>
</comment>
<reference evidence="5 6" key="1">
    <citation type="journal article" date="2016" name="Genome Biol. Evol.">
        <title>Divergent and convergent evolution of fungal pathogenicity.</title>
        <authorList>
            <person name="Shang Y."/>
            <person name="Xiao G."/>
            <person name="Zheng P."/>
            <person name="Cen K."/>
            <person name="Zhan S."/>
            <person name="Wang C."/>
        </authorList>
    </citation>
    <scope>NUCLEOTIDE SEQUENCE [LARGE SCALE GENOMIC DNA]</scope>
    <source>
        <strain evidence="5 6">RCEF 2490</strain>
    </source>
</reference>
<dbReference type="STRING" id="1081109.A0A168DFU1"/>
<dbReference type="AlphaFoldDB" id="A0A168DFU1"/>
<gene>
    <name evidence="5" type="ORF">AAL_03661</name>
</gene>
<dbReference type="OrthoDB" id="426718at2759"/>
<name>A0A168DFU1_9HYPO</name>
<organism evidence="5 6">
    <name type="scientific">Moelleriella libera RCEF 2490</name>
    <dbReference type="NCBI Taxonomy" id="1081109"/>
    <lineage>
        <taxon>Eukaryota</taxon>
        <taxon>Fungi</taxon>
        <taxon>Dikarya</taxon>
        <taxon>Ascomycota</taxon>
        <taxon>Pezizomycotina</taxon>
        <taxon>Sordariomycetes</taxon>
        <taxon>Hypocreomycetidae</taxon>
        <taxon>Hypocreales</taxon>
        <taxon>Clavicipitaceae</taxon>
        <taxon>Moelleriella</taxon>
    </lineage>
</organism>
<proteinExistence type="predicted"/>
<dbReference type="PANTHER" id="PTHR46640">
    <property type="entry name" value="TRIACYLGLYCEROL LIPASE, PUTATIVE (AFU_ORTHOLOGUE AFUA_6G06510)-RELATED"/>
    <property type="match status" value="1"/>
</dbReference>
<keyword evidence="6" id="KW-1185">Reference proteome</keyword>
<dbReference type="GO" id="GO:0006629">
    <property type="term" value="P:lipid metabolic process"/>
    <property type="evidence" value="ECO:0007669"/>
    <property type="project" value="InterPro"/>
</dbReference>
<evidence type="ECO:0000313" key="5">
    <source>
        <dbReference type="EMBL" id="KZZ97697.1"/>
    </source>
</evidence>
<protein>
    <submittedName>
        <fullName evidence="5">Extracellular lipase</fullName>
    </submittedName>
</protein>
<dbReference type="GO" id="GO:0016787">
    <property type="term" value="F:hydrolase activity"/>
    <property type="evidence" value="ECO:0007669"/>
    <property type="project" value="UniProtKB-KW"/>
</dbReference>
<keyword evidence="1 3" id="KW-0732">Signal</keyword>
<dbReference type="SUPFAM" id="SSF53474">
    <property type="entry name" value="alpha/beta-Hydrolases"/>
    <property type="match status" value="1"/>
</dbReference>
<keyword evidence="2" id="KW-0378">Hydrolase</keyword>
<dbReference type="EMBL" id="AZGY01000006">
    <property type="protein sequence ID" value="KZZ97697.1"/>
    <property type="molecule type" value="Genomic_DNA"/>
</dbReference>
<evidence type="ECO:0000259" key="4">
    <source>
        <dbReference type="Pfam" id="PF01764"/>
    </source>
</evidence>
<dbReference type="InterPro" id="IPR051299">
    <property type="entry name" value="AB_hydrolase_lip/est"/>
</dbReference>
<dbReference type="Proteomes" id="UP000078544">
    <property type="component" value="Unassembled WGS sequence"/>
</dbReference>